<organism evidence="3 4">
    <name type="scientific">Citrifermentans bremense</name>
    <dbReference type="NCBI Taxonomy" id="60035"/>
    <lineage>
        <taxon>Bacteria</taxon>
        <taxon>Pseudomonadati</taxon>
        <taxon>Thermodesulfobacteriota</taxon>
        <taxon>Desulfuromonadia</taxon>
        <taxon>Geobacterales</taxon>
        <taxon>Geobacteraceae</taxon>
        <taxon>Citrifermentans</taxon>
    </lineage>
</organism>
<dbReference type="KEGG" id="gbn:GEOBRER4_28810"/>
<sequence>MDLASIYYLGVTIALFLIFAAIVARTYSKKHKARGEEPKYRMMDDDHPKETDKGGRDVRRK</sequence>
<feature type="compositionally biased region" description="Basic and acidic residues" evidence="1">
    <location>
        <begin position="34"/>
        <end position="61"/>
    </location>
</feature>
<feature type="region of interest" description="Disordered" evidence="1">
    <location>
        <begin position="28"/>
        <end position="61"/>
    </location>
</feature>
<evidence type="ECO:0008006" key="5">
    <source>
        <dbReference type="Google" id="ProtNLM"/>
    </source>
</evidence>
<protein>
    <recommendedName>
        <fullName evidence="5">CcoQ/FixQ family Cbb3-type cytochrome c oxidase assembly chaperone</fullName>
    </recommendedName>
</protein>
<keyword evidence="2" id="KW-1133">Transmembrane helix</keyword>
<evidence type="ECO:0000313" key="3">
    <source>
        <dbReference type="EMBL" id="BCG48131.1"/>
    </source>
</evidence>
<evidence type="ECO:0000256" key="1">
    <source>
        <dbReference type="SAM" id="MobiDB-lite"/>
    </source>
</evidence>
<evidence type="ECO:0000256" key="2">
    <source>
        <dbReference type="SAM" id="Phobius"/>
    </source>
</evidence>
<dbReference type="EMBL" id="AP023213">
    <property type="protein sequence ID" value="BCG48131.1"/>
    <property type="molecule type" value="Genomic_DNA"/>
</dbReference>
<keyword evidence="2" id="KW-0812">Transmembrane</keyword>
<feature type="transmembrane region" description="Helical" evidence="2">
    <location>
        <begin position="6"/>
        <end position="24"/>
    </location>
</feature>
<name>A0A6S6M9E0_9BACT</name>
<evidence type="ECO:0000313" key="4">
    <source>
        <dbReference type="Proteomes" id="UP000515472"/>
    </source>
</evidence>
<reference evidence="3 4" key="1">
    <citation type="submission" date="2020-06" db="EMBL/GenBank/DDBJ databases">
        <title>Interaction of electrochemicaly active bacteria, Geobacter bremensis R4 on different carbon anode.</title>
        <authorList>
            <person name="Meng L."/>
            <person name="Yoshida N."/>
        </authorList>
    </citation>
    <scope>NUCLEOTIDE SEQUENCE [LARGE SCALE GENOMIC DNA]</scope>
    <source>
        <strain evidence="3 4">R4</strain>
    </source>
</reference>
<accession>A0A6S6M9E0</accession>
<dbReference type="AlphaFoldDB" id="A0A6S6M9E0"/>
<gene>
    <name evidence="3" type="ORF">GEOBRER4_n3003</name>
</gene>
<keyword evidence="2" id="KW-0472">Membrane</keyword>
<dbReference type="RefSeq" id="WP_185242924.1">
    <property type="nucleotide sequence ID" value="NZ_AP023213.1"/>
</dbReference>
<proteinExistence type="predicted"/>
<keyword evidence="4" id="KW-1185">Reference proteome</keyword>
<dbReference type="Proteomes" id="UP000515472">
    <property type="component" value="Chromosome"/>
</dbReference>